<dbReference type="EMBL" id="BOMG01000064">
    <property type="protein sequence ID" value="GID57022.1"/>
    <property type="molecule type" value="Genomic_DNA"/>
</dbReference>
<keyword evidence="3" id="KW-1185">Reference proteome</keyword>
<organism evidence="2 3">
    <name type="scientific">Actinoplanes couchii</name>
    <dbReference type="NCBI Taxonomy" id="403638"/>
    <lineage>
        <taxon>Bacteria</taxon>
        <taxon>Bacillati</taxon>
        <taxon>Actinomycetota</taxon>
        <taxon>Actinomycetes</taxon>
        <taxon>Micromonosporales</taxon>
        <taxon>Micromonosporaceae</taxon>
        <taxon>Actinoplanes</taxon>
    </lineage>
</organism>
<comment type="caution">
    <text evidence="2">The sequence shown here is derived from an EMBL/GenBank/DDBJ whole genome shotgun (WGS) entry which is preliminary data.</text>
</comment>
<dbReference type="Proteomes" id="UP000612282">
    <property type="component" value="Unassembled WGS sequence"/>
</dbReference>
<gene>
    <name evidence="2" type="ORF">Aco03nite_054260</name>
</gene>
<name>A0ABQ3XEV8_9ACTN</name>
<proteinExistence type="predicted"/>
<accession>A0ABQ3XEV8</accession>
<sequence length="213" mass="23390">MLTKRLSIRPEFNLMIIRDAELPRDEEAAREARHRAGLGIVAASNEAVYICATQRIIPVQLVVKAYSRSRVVEDNSGWDGVFDFVVDFPSGLLHFGDTFHCADGLELPAGAGRLAVTVLHAGREAVFRTLRAIDHLDGPERERLIDGNADIERYLVIVAPVGFTGHPNPGNGGGEPSSADSEYRCHDGARRSRCTQLRNDPVRLRPLGSRRAA</sequence>
<evidence type="ECO:0000256" key="1">
    <source>
        <dbReference type="SAM" id="MobiDB-lite"/>
    </source>
</evidence>
<evidence type="ECO:0000313" key="2">
    <source>
        <dbReference type="EMBL" id="GID57022.1"/>
    </source>
</evidence>
<reference evidence="2 3" key="1">
    <citation type="submission" date="2021-01" db="EMBL/GenBank/DDBJ databases">
        <title>Whole genome shotgun sequence of Actinoplanes couchii NBRC 106145.</title>
        <authorList>
            <person name="Komaki H."/>
            <person name="Tamura T."/>
        </authorList>
    </citation>
    <scope>NUCLEOTIDE SEQUENCE [LARGE SCALE GENOMIC DNA]</scope>
    <source>
        <strain evidence="2 3">NBRC 106145</strain>
    </source>
</reference>
<evidence type="ECO:0000313" key="3">
    <source>
        <dbReference type="Proteomes" id="UP000612282"/>
    </source>
</evidence>
<protein>
    <submittedName>
        <fullName evidence="2">Uncharacterized protein</fullName>
    </submittedName>
</protein>
<feature type="region of interest" description="Disordered" evidence="1">
    <location>
        <begin position="165"/>
        <end position="186"/>
    </location>
</feature>